<evidence type="ECO:0000256" key="1">
    <source>
        <dbReference type="SAM" id="Phobius"/>
    </source>
</evidence>
<dbReference type="Proteomes" id="UP000191144">
    <property type="component" value="Chromosome C"/>
</dbReference>
<feature type="transmembrane region" description="Helical" evidence="1">
    <location>
        <begin position="107"/>
        <end position="127"/>
    </location>
</feature>
<reference evidence="3" key="1">
    <citation type="submission" date="2016-03" db="EMBL/GenBank/DDBJ databases">
        <authorList>
            <person name="Devillers Hugo."/>
        </authorList>
    </citation>
    <scope>NUCLEOTIDE SEQUENCE [LARGE SCALE GENOMIC DNA]</scope>
</reference>
<dbReference type="Pfam" id="PF00674">
    <property type="entry name" value="DUP"/>
    <property type="match status" value="1"/>
</dbReference>
<sequence length="253" mass="28915">MHNDGVNNDGVEDKIRCTFEDDSQVPRKLQMSTLAMKSDIGEEHSIRALHVGDQAPRIPRDIFPSRFQYNLTRHRTSLTVIGLELAVCTFAIMLACKTKDRNKIVLATLSTVGLGGFAVIITALLISDKMRKLTVTRTNTIQFMKEVATIRPGIETQEWDVIAARMNLVFYSGNSSVTPYFFYDGESCYSFFKTAYLLPYLRRKTPNWFVIDTIDELQPLIDQVLKDYEERVNNDWQRILNEGTSVENQAMDV</sequence>
<protein>
    <submittedName>
        <fullName evidence="2">LAME_0C09648g1_1</fullName>
    </submittedName>
</protein>
<proteinExistence type="predicted"/>
<keyword evidence="1" id="KW-0472">Membrane</keyword>
<keyword evidence="1" id="KW-0812">Transmembrane</keyword>
<keyword evidence="3" id="KW-1185">Reference proteome</keyword>
<keyword evidence="1" id="KW-1133">Transmembrane helix</keyword>
<dbReference type="AlphaFoldDB" id="A0A1G4J4E1"/>
<name>A0A1G4J4E1_9SACH</name>
<evidence type="ECO:0000313" key="3">
    <source>
        <dbReference type="Proteomes" id="UP000191144"/>
    </source>
</evidence>
<organism evidence="2 3">
    <name type="scientific">Lachancea meyersii CBS 8951</name>
    <dbReference type="NCBI Taxonomy" id="1266667"/>
    <lineage>
        <taxon>Eukaryota</taxon>
        <taxon>Fungi</taxon>
        <taxon>Dikarya</taxon>
        <taxon>Ascomycota</taxon>
        <taxon>Saccharomycotina</taxon>
        <taxon>Saccharomycetes</taxon>
        <taxon>Saccharomycetales</taxon>
        <taxon>Saccharomycetaceae</taxon>
        <taxon>Lachancea</taxon>
    </lineage>
</organism>
<dbReference type="EMBL" id="LT598479">
    <property type="protein sequence ID" value="SCU84490.1"/>
    <property type="molecule type" value="Genomic_DNA"/>
</dbReference>
<gene>
    <name evidence="2" type="ORF">LAME_0C09648G</name>
</gene>
<dbReference type="InterPro" id="IPR001142">
    <property type="entry name" value="DUP/COS"/>
</dbReference>
<dbReference type="OrthoDB" id="4036517at2759"/>
<evidence type="ECO:0000313" key="2">
    <source>
        <dbReference type="EMBL" id="SCU84490.1"/>
    </source>
</evidence>
<accession>A0A1G4J4E1</accession>
<feature type="transmembrane region" description="Helical" evidence="1">
    <location>
        <begin position="76"/>
        <end position="95"/>
    </location>
</feature>